<organism evidence="8 9">
    <name type="scientific">Chitinophaga solisilvae</name>
    <dbReference type="NCBI Taxonomy" id="1233460"/>
    <lineage>
        <taxon>Bacteria</taxon>
        <taxon>Pseudomonadati</taxon>
        <taxon>Bacteroidota</taxon>
        <taxon>Chitinophagia</taxon>
        <taxon>Chitinophagales</taxon>
        <taxon>Chitinophagaceae</taxon>
        <taxon>Chitinophaga</taxon>
    </lineage>
</organism>
<evidence type="ECO:0000256" key="2">
    <source>
        <dbReference type="ARBA" id="ARBA00006275"/>
    </source>
</evidence>
<evidence type="ECO:0000256" key="3">
    <source>
        <dbReference type="ARBA" id="ARBA00022729"/>
    </source>
</evidence>
<keyword evidence="3" id="KW-0732">Signal</keyword>
<comment type="caution">
    <text evidence="8">The sequence shown here is derived from an EMBL/GenBank/DDBJ whole genome shotgun (WGS) entry which is preliminary data.</text>
</comment>
<dbReference type="Proteomes" id="UP000281028">
    <property type="component" value="Unassembled WGS sequence"/>
</dbReference>
<dbReference type="InterPro" id="IPR033985">
    <property type="entry name" value="SusD-like_N"/>
</dbReference>
<name>A0A433WBS7_9BACT</name>
<protein>
    <submittedName>
        <fullName evidence="8">RagB/SusD family nutrient uptake outer membrane protein</fullName>
    </submittedName>
</protein>
<dbReference type="GO" id="GO:0009279">
    <property type="term" value="C:cell outer membrane"/>
    <property type="evidence" value="ECO:0007669"/>
    <property type="project" value="UniProtKB-SubCell"/>
</dbReference>
<dbReference type="Pfam" id="PF14322">
    <property type="entry name" value="SusD-like_3"/>
    <property type="match status" value="1"/>
</dbReference>
<evidence type="ECO:0000256" key="4">
    <source>
        <dbReference type="ARBA" id="ARBA00023136"/>
    </source>
</evidence>
<dbReference type="PROSITE" id="PS51257">
    <property type="entry name" value="PROKAR_LIPOPROTEIN"/>
    <property type="match status" value="1"/>
</dbReference>
<dbReference type="InterPro" id="IPR011990">
    <property type="entry name" value="TPR-like_helical_dom_sf"/>
</dbReference>
<evidence type="ECO:0000259" key="7">
    <source>
        <dbReference type="Pfam" id="PF14322"/>
    </source>
</evidence>
<keyword evidence="4" id="KW-0472">Membrane</keyword>
<evidence type="ECO:0000313" key="8">
    <source>
        <dbReference type="EMBL" id="NSL85893.1"/>
    </source>
</evidence>
<keyword evidence="5" id="KW-0998">Cell outer membrane</keyword>
<evidence type="ECO:0000259" key="6">
    <source>
        <dbReference type="Pfam" id="PF07980"/>
    </source>
</evidence>
<dbReference type="SUPFAM" id="SSF48452">
    <property type="entry name" value="TPR-like"/>
    <property type="match status" value="1"/>
</dbReference>
<evidence type="ECO:0000256" key="1">
    <source>
        <dbReference type="ARBA" id="ARBA00004442"/>
    </source>
</evidence>
<proteinExistence type="inferred from homology"/>
<reference evidence="8" key="1">
    <citation type="submission" date="2020-05" db="EMBL/GenBank/DDBJ databases">
        <title>Chitinophaga laudate sp. nov., isolated from a tropical peat swamp.</title>
        <authorList>
            <person name="Goh C.B.S."/>
            <person name="Lee M.S."/>
            <person name="Parimannan S."/>
            <person name="Pasbakhsh P."/>
            <person name="Yule C.M."/>
            <person name="Rajandas H."/>
            <person name="Loke S."/>
            <person name="Croft L."/>
            <person name="Tan J.B.L."/>
        </authorList>
    </citation>
    <scope>NUCLEOTIDE SEQUENCE</scope>
    <source>
        <strain evidence="8">Mgbs1</strain>
    </source>
</reference>
<accession>A0A433WBS7</accession>
<feature type="domain" description="RagB/SusD" evidence="6">
    <location>
        <begin position="334"/>
        <end position="417"/>
    </location>
</feature>
<gene>
    <name evidence="8" type="ORF">ECE50_003560</name>
</gene>
<dbReference type="Pfam" id="PF07980">
    <property type="entry name" value="SusD_RagB"/>
    <property type="match status" value="1"/>
</dbReference>
<dbReference type="AlphaFoldDB" id="A0A433WBS7"/>
<comment type="similarity">
    <text evidence="2">Belongs to the SusD family.</text>
</comment>
<evidence type="ECO:0000313" key="9">
    <source>
        <dbReference type="Proteomes" id="UP000281028"/>
    </source>
</evidence>
<dbReference type="EMBL" id="RIAR02000001">
    <property type="protein sequence ID" value="NSL85893.1"/>
    <property type="molecule type" value="Genomic_DNA"/>
</dbReference>
<dbReference type="InterPro" id="IPR012944">
    <property type="entry name" value="SusD_RagB_dom"/>
</dbReference>
<feature type="domain" description="SusD-like N-terminal" evidence="7">
    <location>
        <begin position="23"/>
        <end position="224"/>
    </location>
</feature>
<sequence length="454" mass="50692">MKKIQIICILTGLVMTAASCKKYLDVPPKGKVILTNVSDYDLFLNSQTLTASGARELNLLSDESDAPAMPQVPDRPEDLVYLWTSQYTNDTKIDPLFWGRHYANIYRFNAVLTGIELAGNGTVESKKRIRSEALLGRAFEYLYLVNLYAKPYNAATAATDLATPFVTSTDLSAQTPPRSTVADIYNRIITDINEALPGLPANNAGSRFRGSVAAGYSVLARTYLYMGRYSDAAKYAALALGDKPVPLIDYNTLASGKVIPGMAQRAVEIYARYSTNASYTEIPTLDFLKKFDTSDLRLRFFYTKLEDFSFKKRGISLFDPNAAVVQSYGTSVEEMKLIIAEAAARSGDIPKALEQLDDIRRCRIRKDKWAALTAGNKEEALQLVIRERGFELAFRGFRWIDMRRLNAEGKMPTVYRYGADNAIRATLAPKSPRYTLQIPLSVLSFNPEMPMNEE</sequence>
<dbReference type="Gene3D" id="1.25.40.390">
    <property type="match status" value="2"/>
</dbReference>
<dbReference type="OrthoDB" id="697229at2"/>
<keyword evidence="9" id="KW-1185">Reference proteome</keyword>
<comment type="subcellular location">
    <subcellularLocation>
        <location evidence="1">Cell outer membrane</location>
    </subcellularLocation>
</comment>
<evidence type="ECO:0000256" key="5">
    <source>
        <dbReference type="ARBA" id="ARBA00023237"/>
    </source>
</evidence>